<dbReference type="RefSeq" id="WP_187072820.1">
    <property type="nucleotide sequence ID" value="NZ_JACRYL010000020.1"/>
</dbReference>
<dbReference type="Proteomes" id="UP000652755">
    <property type="component" value="Unassembled WGS sequence"/>
</dbReference>
<reference evidence="1 2" key="1">
    <citation type="submission" date="2020-08" db="EMBL/GenBank/DDBJ databases">
        <authorList>
            <person name="Sun Q."/>
            <person name="Inoue M."/>
        </authorList>
    </citation>
    <scope>NUCLEOTIDE SEQUENCE [LARGE SCALE GENOMIC DNA]</scope>
    <source>
        <strain evidence="1 2">CCM 8938</strain>
    </source>
</reference>
<accession>A0ABR7KWJ7</accession>
<comment type="caution">
    <text evidence="1">The sequence shown here is derived from an EMBL/GenBank/DDBJ whole genome shotgun (WGS) entry which is preliminary data.</text>
</comment>
<evidence type="ECO:0000313" key="1">
    <source>
        <dbReference type="EMBL" id="MBC6112393.1"/>
    </source>
</evidence>
<dbReference type="EMBL" id="JACRYL010000020">
    <property type="protein sequence ID" value="MBC6112393.1"/>
    <property type="molecule type" value="Genomic_DNA"/>
</dbReference>
<sequence>MPDYRLAGFSLNPDEKSGIPLQSSLGTKISATINGWDVKNNAQNLINYR</sequence>
<evidence type="ECO:0000313" key="2">
    <source>
        <dbReference type="Proteomes" id="UP000652755"/>
    </source>
</evidence>
<name>A0ABR7KWJ7_9SPHI</name>
<gene>
    <name evidence="1" type="ORF">H7U22_18375</name>
</gene>
<proteinExistence type="predicted"/>
<protein>
    <submittedName>
        <fullName evidence="1">Uncharacterized protein</fullName>
    </submittedName>
</protein>
<organism evidence="1 2">
    <name type="scientific">Pedobacter fastidiosus</name>
    <dbReference type="NCBI Taxonomy" id="2765361"/>
    <lineage>
        <taxon>Bacteria</taxon>
        <taxon>Pseudomonadati</taxon>
        <taxon>Bacteroidota</taxon>
        <taxon>Sphingobacteriia</taxon>
        <taxon>Sphingobacteriales</taxon>
        <taxon>Sphingobacteriaceae</taxon>
        <taxon>Pedobacter</taxon>
    </lineage>
</organism>
<keyword evidence="2" id="KW-1185">Reference proteome</keyword>